<sequence>MASSTHSSYTSRTVAEVSRKRCARHAMLAIFVLKRNRYEMPALMTPGRDSISSSRNDLPGMPNGGWTPSSFTEYMRRVDILTLSILKLFGPGQSNPLHDDLIASKSDLKLTSALQITIGVEPVSRLAVAAADTAERVGGSASKLREPQQPWLLQLALPTPRETSPPVTASSTASSSTRSLYVARKVGAANSLEHRVFIEKKRGVLASATISSSFSRRHNPLYLPPHLSSLCSSLLRQPLSSTRTPAANVVDLWWNHAIAQQPLCRVFRYGQGSRTYMTRFCVRLTVDARLGIMEQRKPVEIDEVNREHVKARVLGPVREVEDGTPFAVRMILGTTDASTPSTTTAFYEDEYCLRGPCALQGPDRDPFNRCLTWHQLDNRVLLSPPWTSTFVQVRCALGHPVRTPANDPVPFHLPLGTMPVPRPIKRATARPRATRLATIVARRAISAASAPSPRPRRRATDAARPVTSRETALWRPLSETWDGEWEALAKGPAIVATVQRLEDAASPFSEPGRRSCWSRLVWLPD</sequence>
<protein>
    <submittedName>
        <fullName evidence="2">Uncharacterized protein</fullName>
    </submittedName>
</protein>
<proteinExistence type="predicted"/>
<accession>A0A6A6R593</accession>
<dbReference type="Gene3D" id="3.40.50.300">
    <property type="entry name" value="P-loop containing nucleotide triphosphate hydrolases"/>
    <property type="match status" value="1"/>
</dbReference>
<reference evidence="2" key="1">
    <citation type="journal article" date="2020" name="Stud. Mycol.">
        <title>101 Dothideomycetes genomes: a test case for predicting lifestyles and emergence of pathogens.</title>
        <authorList>
            <person name="Haridas S."/>
            <person name="Albert R."/>
            <person name="Binder M."/>
            <person name="Bloem J."/>
            <person name="Labutti K."/>
            <person name="Salamov A."/>
            <person name="Andreopoulos B."/>
            <person name="Baker S."/>
            <person name="Barry K."/>
            <person name="Bills G."/>
            <person name="Bluhm B."/>
            <person name="Cannon C."/>
            <person name="Castanera R."/>
            <person name="Culley D."/>
            <person name="Daum C."/>
            <person name="Ezra D."/>
            <person name="Gonzalez J."/>
            <person name="Henrissat B."/>
            <person name="Kuo A."/>
            <person name="Liang C."/>
            <person name="Lipzen A."/>
            <person name="Lutzoni F."/>
            <person name="Magnuson J."/>
            <person name="Mondo S."/>
            <person name="Nolan M."/>
            <person name="Ohm R."/>
            <person name="Pangilinan J."/>
            <person name="Park H.-J."/>
            <person name="Ramirez L."/>
            <person name="Alfaro M."/>
            <person name="Sun H."/>
            <person name="Tritt A."/>
            <person name="Yoshinaga Y."/>
            <person name="Zwiers L.-H."/>
            <person name="Turgeon B."/>
            <person name="Goodwin S."/>
            <person name="Spatafora J."/>
            <person name="Crous P."/>
            <person name="Grigoriev I."/>
        </authorList>
    </citation>
    <scope>NUCLEOTIDE SEQUENCE</scope>
    <source>
        <strain evidence="2">CBS 269.34</strain>
    </source>
</reference>
<organism evidence="2 3">
    <name type="scientific">Lophium mytilinum</name>
    <dbReference type="NCBI Taxonomy" id="390894"/>
    <lineage>
        <taxon>Eukaryota</taxon>
        <taxon>Fungi</taxon>
        <taxon>Dikarya</taxon>
        <taxon>Ascomycota</taxon>
        <taxon>Pezizomycotina</taxon>
        <taxon>Dothideomycetes</taxon>
        <taxon>Pleosporomycetidae</taxon>
        <taxon>Mytilinidiales</taxon>
        <taxon>Mytilinidiaceae</taxon>
        <taxon>Lophium</taxon>
    </lineage>
</organism>
<dbReference type="Proteomes" id="UP000799750">
    <property type="component" value="Unassembled WGS sequence"/>
</dbReference>
<evidence type="ECO:0000313" key="3">
    <source>
        <dbReference type="Proteomes" id="UP000799750"/>
    </source>
</evidence>
<dbReference type="EMBL" id="MU004184">
    <property type="protein sequence ID" value="KAF2499100.1"/>
    <property type="molecule type" value="Genomic_DNA"/>
</dbReference>
<dbReference type="AlphaFoldDB" id="A0A6A6R593"/>
<feature type="region of interest" description="Disordered" evidence="1">
    <location>
        <begin position="446"/>
        <end position="470"/>
    </location>
</feature>
<gene>
    <name evidence="2" type="ORF">BU16DRAFT_603045</name>
</gene>
<evidence type="ECO:0000256" key="1">
    <source>
        <dbReference type="SAM" id="MobiDB-lite"/>
    </source>
</evidence>
<evidence type="ECO:0000313" key="2">
    <source>
        <dbReference type="EMBL" id="KAF2499100.1"/>
    </source>
</evidence>
<dbReference type="InterPro" id="IPR027417">
    <property type="entry name" value="P-loop_NTPase"/>
</dbReference>
<name>A0A6A6R593_9PEZI</name>
<keyword evidence="3" id="KW-1185">Reference proteome</keyword>